<dbReference type="RefSeq" id="WP_109263057.1">
    <property type="nucleotide sequence ID" value="NZ_QEWP01000002.1"/>
</dbReference>
<feature type="domain" description="HAMP" evidence="12">
    <location>
        <begin position="339"/>
        <end position="392"/>
    </location>
</feature>
<dbReference type="GO" id="GO:0006935">
    <property type="term" value="P:chemotaxis"/>
    <property type="evidence" value="ECO:0007669"/>
    <property type="project" value="UniProtKB-KW"/>
</dbReference>
<dbReference type="CDD" id="cd12913">
    <property type="entry name" value="PDC1_MCP_like"/>
    <property type="match status" value="1"/>
</dbReference>
<dbReference type="InterPro" id="IPR004090">
    <property type="entry name" value="Chemotax_Me-accpt_rcpt"/>
</dbReference>
<feature type="transmembrane region" description="Helical" evidence="10">
    <location>
        <begin position="316"/>
        <end position="339"/>
    </location>
</feature>
<evidence type="ECO:0000256" key="5">
    <source>
        <dbReference type="ARBA" id="ARBA00022989"/>
    </source>
</evidence>
<dbReference type="AlphaFoldDB" id="A0A2U2BC88"/>
<keyword evidence="6 10" id="KW-0472">Membrane</keyword>
<dbReference type="GO" id="GO:0005886">
    <property type="term" value="C:plasma membrane"/>
    <property type="evidence" value="ECO:0007669"/>
    <property type="project" value="UniProtKB-SubCell"/>
</dbReference>
<evidence type="ECO:0000256" key="7">
    <source>
        <dbReference type="ARBA" id="ARBA00029447"/>
    </source>
</evidence>
<comment type="similarity">
    <text evidence="7">Belongs to the methyl-accepting chemotaxis (MCP) protein family.</text>
</comment>
<dbReference type="Gene3D" id="3.30.450.20">
    <property type="entry name" value="PAS domain"/>
    <property type="match status" value="2"/>
</dbReference>
<dbReference type="PROSITE" id="PS50885">
    <property type="entry name" value="HAMP"/>
    <property type="match status" value="1"/>
</dbReference>
<evidence type="ECO:0000256" key="4">
    <source>
        <dbReference type="ARBA" id="ARBA00022692"/>
    </source>
</evidence>
<evidence type="ECO:0008006" key="15">
    <source>
        <dbReference type="Google" id="ProtNLM"/>
    </source>
</evidence>
<dbReference type="InterPro" id="IPR051310">
    <property type="entry name" value="MCP_chemotaxis"/>
</dbReference>
<name>A0A2U2BC88_9BACT</name>
<dbReference type="Pfam" id="PF02743">
    <property type="entry name" value="dCache_1"/>
    <property type="match status" value="1"/>
</dbReference>
<sequence length="628" mass="70618">MKKKNNLKRKVFGTILLPLFLIYLFSILYLSFSNYRKNIEQARNLAKTEAGEFSSIMTNKLQQDITATRTIAHLFENLHNDTAEEKLSKGRNIAQKIAEKNPNYLSIWFSWQMHALNDNWNKEYGRVRINVVTKPSLFVLRDTLDMNGEDINGLYHKIRSANKEAITSPYYEDYEGSYEDSILASSICIPIQKEDKFHGLMGIDLDLSFFKSLINDLDSNKSGDIVLFSDDGRIIASTREGLQGGFLKKQFPALNKKMHVFDQLSDKKLIEAEIEENGNTNYYSLASVQPIESGKTWGLAVIVPRESIIKEGRQTFITSLIIGLAGMGLIAFLLMNMVVKIVYPIGKIADFAREIENGNLNADLDLEERNDEIGEMISGLKNMARRLKGIIWSIHENAEEVDNSTVKINNNLLQLSDRTSMQASSMEEISTSMNEILRSSNDNTKHAQNTGSISKNSSEEINKSAEIFSKAEEDIQNLNEKIMMIRDIAFQTNILALNAAVESARAGEAGKGFSVVAAEVRKLAEQSRSTSEIMEKLSGDSKVSVEEVSDKLGLLIPEIKKTSELVREIVYNSEEQSSAVQQISMAIEQLNDSIQLTARESDEMADYLNHLKTKAQELRHSTEIFSGN</sequence>
<dbReference type="InterPro" id="IPR004089">
    <property type="entry name" value="MCPsignal_dom"/>
</dbReference>
<reference evidence="13 14" key="1">
    <citation type="submission" date="2018-05" db="EMBL/GenBank/DDBJ databases">
        <title>Marinilabilia rubrum sp. nov., isolated from saltern sediment.</title>
        <authorList>
            <person name="Zhang R."/>
        </authorList>
    </citation>
    <scope>NUCLEOTIDE SEQUENCE [LARGE SCALE GENOMIC DNA]</scope>
    <source>
        <strain evidence="13 14">WTE16</strain>
    </source>
</reference>
<evidence type="ECO:0000259" key="11">
    <source>
        <dbReference type="PROSITE" id="PS50111"/>
    </source>
</evidence>
<dbReference type="SMART" id="SM00283">
    <property type="entry name" value="MA"/>
    <property type="match status" value="1"/>
</dbReference>
<evidence type="ECO:0000313" key="13">
    <source>
        <dbReference type="EMBL" id="PWE00685.1"/>
    </source>
</evidence>
<keyword evidence="3" id="KW-0145">Chemotaxis</keyword>
<evidence type="ECO:0000313" key="14">
    <source>
        <dbReference type="Proteomes" id="UP000244956"/>
    </source>
</evidence>
<dbReference type="CDD" id="cd06225">
    <property type="entry name" value="HAMP"/>
    <property type="match status" value="1"/>
</dbReference>
<gene>
    <name evidence="13" type="ORF">DDZ16_03570</name>
</gene>
<feature type="domain" description="Methyl-accepting transducer" evidence="11">
    <location>
        <begin position="397"/>
        <end position="612"/>
    </location>
</feature>
<keyword evidence="5 10" id="KW-1133">Transmembrane helix</keyword>
<dbReference type="SUPFAM" id="SSF58104">
    <property type="entry name" value="Methyl-accepting chemotaxis protein (MCP) signaling domain"/>
    <property type="match status" value="1"/>
</dbReference>
<dbReference type="InterPro" id="IPR003660">
    <property type="entry name" value="HAMP_dom"/>
</dbReference>
<evidence type="ECO:0000256" key="3">
    <source>
        <dbReference type="ARBA" id="ARBA00022500"/>
    </source>
</evidence>
<comment type="subcellular location">
    <subcellularLocation>
        <location evidence="1">Cell membrane</location>
        <topology evidence="1">Multi-pass membrane protein</topology>
    </subcellularLocation>
</comment>
<feature type="coiled-coil region" evidence="9">
    <location>
        <begin position="461"/>
        <end position="488"/>
    </location>
</feature>
<feature type="transmembrane region" description="Helical" evidence="10">
    <location>
        <begin position="12"/>
        <end position="32"/>
    </location>
</feature>
<evidence type="ECO:0000259" key="12">
    <source>
        <dbReference type="PROSITE" id="PS50885"/>
    </source>
</evidence>
<dbReference type="Proteomes" id="UP000244956">
    <property type="component" value="Unassembled WGS sequence"/>
</dbReference>
<dbReference type="PANTHER" id="PTHR43531:SF11">
    <property type="entry name" value="METHYL-ACCEPTING CHEMOTAXIS PROTEIN 3"/>
    <property type="match status" value="1"/>
</dbReference>
<dbReference type="GO" id="GO:0004888">
    <property type="term" value="F:transmembrane signaling receptor activity"/>
    <property type="evidence" value="ECO:0007669"/>
    <property type="project" value="InterPro"/>
</dbReference>
<dbReference type="EMBL" id="QEWP01000002">
    <property type="protein sequence ID" value="PWE00685.1"/>
    <property type="molecule type" value="Genomic_DNA"/>
</dbReference>
<organism evidence="13 14">
    <name type="scientific">Marinilabilia rubra</name>
    <dbReference type="NCBI Taxonomy" id="2162893"/>
    <lineage>
        <taxon>Bacteria</taxon>
        <taxon>Pseudomonadati</taxon>
        <taxon>Bacteroidota</taxon>
        <taxon>Bacteroidia</taxon>
        <taxon>Marinilabiliales</taxon>
        <taxon>Marinilabiliaceae</taxon>
        <taxon>Marinilabilia</taxon>
    </lineage>
</organism>
<dbReference type="InterPro" id="IPR033479">
    <property type="entry name" value="dCache_1"/>
</dbReference>
<dbReference type="PANTHER" id="PTHR43531">
    <property type="entry name" value="PROTEIN ICFG"/>
    <property type="match status" value="1"/>
</dbReference>
<dbReference type="PROSITE" id="PS50111">
    <property type="entry name" value="CHEMOTAXIS_TRANSDUC_2"/>
    <property type="match status" value="1"/>
</dbReference>
<dbReference type="Pfam" id="PF00015">
    <property type="entry name" value="MCPsignal"/>
    <property type="match status" value="1"/>
</dbReference>
<evidence type="ECO:0000256" key="6">
    <source>
        <dbReference type="ARBA" id="ARBA00023136"/>
    </source>
</evidence>
<comment type="caution">
    <text evidence="13">The sequence shown here is derived from an EMBL/GenBank/DDBJ whole genome shotgun (WGS) entry which is preliminary data.</text>
</comment>
<keyword evidence="2" id="KW-1003">Cell membrane</keyword>
<protein>
    <recommendedName>
        <fullName evidence="15">Methyl-accepting chemotaxis protein</fullName>
    </recommendedName>
</protein>
<dbReference type="OrthoDB" id="9814363at2"/>
<evidence type="ECO:0000256" key="9">
    <source>
        <dbReference type="SAM" id="Coils"/>
    </source>
</evidence>
<accession>A0A2U2BC88</accession>
<keyword evidence="14" id="KW-1185">Reference proteome</keyword>
<keyword evidence="4 10" id="KW-0812">Transmembrane</keyword>
<dbReference type="Gene3D" id="1.10.287.950">
    <property type="entry name" value="Methyl-accepting chemotaxis protein"/>
    <property type="match status" value="1"/>
</dbReference>
<dbReference type="Pfam" id="PF00672">
    <property type="entry name" value="HAMP"/>
    <property type="match status" value="1"/>
</dbReference>
<evidence type="ECO:0000256" key="10">
    <source>
        <dbReference type="SAM" id="Phobius"/>
    </source>
</evidence>
<evidence type="ECO:0000256" key="1">
    <source>
        <dbReference type="ARBA" id="ARBA00004651"/>
    </source>
</evidence>
<dbReference type="PRINTS" id="PR00260">
    <property type="entry name" value="CHEMTRNSDUCR"/>
</dbReference>
<evidence type="ECO:0000256" key="2">
    <source>
        <dbReference type="ARBA" id="ARBA00022475"/>
    </source>
</evidence>
<keyword evidence="9" id="KW-0175">Coiled coil</keyword>
<dbReference type="GO" id="GO:0007165">
    <property type="term" value="P:signal transduction"/>
    <property type="evidence" value="ECO:0007669"/>
    <property type="project" value="UniProtKB-KW"/>
</dbReference>
<proteinExistence type="inferred from homology"/>
<evidence type="ECO:0000256" key="8">
    <source>
        <dbReference type="PROSITE-ProRule" id="PRU00284"/>
    </source>
</evidence>
<keyword evidence="8" id="KW-0807">Transducer</keyword>
<dbReference type="SMART" id="SM00304">
    <property type="entry name" value="HAMP"/>
    <property type="match status" value="1"/>
</dbReference>